<evidence type="ECO:0000313" key="8">
    <source>
        <dbReference type="Proteomes" id="UP000321606"/>
    </source>
</evidence>
<dbReference type="PANTHER" id="PTHR32060:SF30">
    <property type="entry name" value="CARBOXY-TERMINAL PROCESSING PROTEASE CTPA"/>
    <property type="match status" value="1"/>
</dbReference>
<dbReference type="NCBIfam" id="TIGR00225">
    <property type="entry name" value="prc"/>
    <property type="match status" value="1"/>
</dbReference>
<evidence type="ECO:0000256" key="1">
    <source>
        <dbReference type="ARBA" id="ARBA00009179"/>
    </source>
</evidence>
<feature type="domain" description="PDZ" evidence="6">
    <location>
        <begin position="97"/>
        <end position="166"/>
    </location>
</feature>
<keyword evidence="2 5" id="KW-0645">Protease</keyword>
<dbReference type="KEGG" id="lgo:JCM16774_0292"/>
<dbReference type="PROSITE" id="PS50106">
    <property type="entry name" value="PDZ"/>
    <property type="match status" value="1"/>
</dbReference>
<dbReference type="GO" id="GO:0007165">
    <property type="term" value="P:signal transduction"/>
    <property type="evidence" value="ECO:0007669"/>
    <property type="project" value="TreeGrafter"/>
</dbReference>
<evidence type="ECO:0000256" key="3">
    <source>
        <dbReference type="ARBA" id="ARBA00022801"/>
    </source>
</evidence>
<comment type="similarity">
    <text evidence="1 5">Belongs to the peptidase S41A family.</text>
</comment>
<sequence length="434" mass="48016">MKKNKLLYLILGFILISIPVYCAATIIKSARNDKNSNANYNTDSTELNRIVDVINIIDNRFVGKETPNKDELYKAAVTGVVNRLNDPYSEYLSQEDLKNFSEDIEGEYVGVGMSIQKKKGEALEVTSPFIGSPAEKVGIKIGDKIIKVDDKDILPLTSTDTVKLLKGKEGTKVSVEIVRAGKKEPFKVTMTRAKIKLETVESKMLGNGIGYVSLLRFGNHAGEDVQKAVEGLQKQGMKGLILDLRLNPGGSLQEAQDISSLFLKEDLIVSLKYKDGQEKKYNRTGKYLGDFPLIVLVNKGSASASEIVTGAIKDYKRGTIIGEKTFGKGIVQQVLPLRTGDAVKLTIAQYFTPKGNYIHEKGIEPDIKVPMEELITLKGYTNDSEQARKNREKEIEEILIKEKGAEEAKKIIAAGDVQLKRAIEEMNKKLGTKK</sequence>
<dbReference type="CDD" id="cd07560">
    <property type="entry name" value="Peptidase_S41_CPP"/>
    <property type="match status" value="1"/>
</dbReference>
<dbReference type="RefSeq" id="WP_006808319.1">
    <property type="nucleotide sequence ID" value="NZ_AP019822.1"/>
</dbReference>
<dbReference type="InterPro" id="IPR004447">
    <property type="entry name" value="Peptidase_S41A"/>
</dbReference>
<dbReference type="GO" id="GO:0006508">
    <property type="term" value="P:proteolysis"/>
    <property type="evidence" value="ECO:0007669"/>
    <property type="project" value="UniProtKB-KW"/>
</dbReference>
<dbReference type="GO" id="GO:0004175">
    <property type="term" value="F:endopeptidase activity"/>
    <property type="evidence" value="ECO:0007669"/>
    <property type="project" value="TreeGrafter"/>
</dbReference>
<dbReference type="Gene3D" id="2.30.42.10">
    <property type="match status" value="1"/>
</dbReference>
<evidence type="ECO:0000256" key="4">
    <source>
        <dbReference type="ARBA" id="ARBA00022825"/>
    </source>
</evidence>
<evidence type="ECO:0000256" key="2">
    <source>
        <dbReference type="ARBA" id="ARBA00022670"/>
    </source>
</evidence>
<dbReference type="CDD" id="cd06782">
    <property type="entry name" value="cpPDZ_CPP-like"/>
    <property type="match status" value="1"/>
</dbReference>
<dbReference type="InterPro" id="IPR041489">
    <property type="entry name" value="PDZ_6"/>
</dbReference>
<proteinExistence type="inferred from homology"/>
<evidence type="ECO:0000313" key="7">
    <source>
        <dbReference type="EMBL" id="BBM35385.1"/>
    </source>
</evidence>
<evidence type="ECO:0000259" key="6">
    <source>
        <dbReference type="PROSITE" id="PS50106"/>
    </source>
</evidence>
<keyword evidence="3 5" id="KW-0378">Hydrolase</keyword>
<dbReference type="FunFam" id="2.30.42.10:FF:000063">
    <property type="entry name" value="Peptidase, S41 family"/>
    <property type="match status" value="1"/>
</dbReference>
<dbReference type="GO" id="GO:0008236">
    <property type="term" value="F:serine-type peptidase activity"/>
    <property type="evidence" value="ECO:0007669"/>
    <property type="project" value="UniProtKB-KW"/>
</dbReference>
<dbReference type="Gene3D" id="3.30.750.44">
    <property type="match status" value="1"/>
</dbReference>
<dbReference type="SUPFAM" id="SSF50156">
    <property type="entry name" value="PDZ domain-like"/>
    <property type="match status" value="1"/>
</dbReference>
<dbReference type="SMART" id="SM00228">
    <property type="entry name" value="PDZ"/>
    <property type="match status" value="1"/>
</dbReference>
<dbReference type="InterPro" id="IPR055210">
    <property type="entry name" value="CtpA/B_N"/>
</dbReference>
<dbReference type="InterPro" id="IPR005151">
    <property type="entry name" value="Tail-specific_protease"/>
</dbReference>
<dbReference type="PANTHER" id="PTHR32060">
    <property type="entry name" value="TAIL-SPECIFIC PROTEASE"/>
    <property type="match status" value="1"/>
</dbReference>
<dbReference type="SMART" id="SM00245">
    <property type="entry name" value="TSPc"/>
    <property type="match status" value="1"/>
</dbReference>
<dbReference type="OrthoDB" id="9812068at2"/>
<dbReference type="Gene3D" id="3.90.226.10">
    <property type="entry name" value="2-enoyl-CoA Hydratase, Chain A, domain 1"/>
    <property type="match status" value="1"/>
</dbReference>
<reference evidence="7 8" key="1">
    <citation type="submission" date="2019-07" db="EMBL/GenBank/DDBJ databases">
        <title>Complete Genome Sequence of Leptotrichia goodfellowii Strain JCM 16774.</title>
        <authorList>
            <person name="Watanabe S."/>
            <person name="Cui L."/>
        </authorList>
    </citation>
    <scope>NUCLEOTIDE SEQUENCE [LARGE SCALE GENOMIC DNA]</scope>
    <source>
        <strain evidence="7 8">JCM16774</strain>
    </source>
</reference>
<dbReference type="InterPro" id="IPR001478">
    <property type="entry name" value="PDZ"/>
</dbReference>
<accession>A0A510JB25</accession>
<dbReference type="InterPro" id="IPR029045">
    <property type="entry name" value="ClpP/crotonase-like_dom_sf"/>
</dbReference>
<dbReference type="SUPFAM" id="SSF52096">
    <property type="entry name" value="ClpP/crotonase"/>
    <property type="match status" value="1"/>
</dbReference>
<dbReference type="Pfam" id="PF17820">
    <property type="entry name" value="PDZ_6"/>
    <property type="match status" value="1"/>
</dbReference>
<dbReference type="Pfam" id="PF03572">
    <property type="entry name" value="Peptidase_S41"/>
    <property type="match status" value="1"/>
</dbReference>
<dbReference type="EMBL" id="AP019822">
    <property type="protein sequence ID" value="BBM35385.1"/>
    <property type="molecule type" value="Genomic_DNA"/>
</dbReference>
<protein>
    <submittedName>
        <fullName evidence="7">Carboxyl-terminal protease</fullName>
    </submittedName>
</protein>
<dbReference type="STRING" id="714315.GCA_000516535_00306"/>
<organism evidence="7 8">
    <name type="scientific">Pseudoleptotrichia goodfellowii</name>
    <dbReference type="NCBI Taxonomy" id="157692"/>
    <lineage>
        <taxon>Bacteria</taxon>
        <taxon>Fusobacteriati</taxon>
        <taxon>Fusobacteriota</taxon>
        <taxon>Fusobacteriia</taxon>
        <taxon>Fusobacteriales</taxon>
        <taxon>Leptotrichiaceae</taxon>
        <taxon>Pseudoleptotrichia</taxon>
    </lineage>
</organism>
<evidence type="ECO:0000256" key="5">
    <source>
        <dbReference type="RuleBase" id="RU004404"/>
    </source>
</evidence>
<dbReference type="Pfam" id="PF22694">
    <property type="entry name" value="CtpB_N-like"/>
    <property type="match status" value="1"/>
</dbReference>
<dbReference type="Proteomes" id="UP000321606">
    <property type="component" value="Chromosome"/>
</dbReference>
<dbReference type="GO" id="GO:0030288">
    <property type="term" value="C:outer membrane-bounded periplasmic space"/>
    <property type="evidence" value="ECO:0007669"/>
    <property type="project" value="TreeGrafter"/>
</dbReference>
<dbReference type="AlphaFoldDB" id="A0A510JB25"/>
<name>A0A510JB25_9FUSO</name>
<keyword evidence="4 5" id="KW-0720">Serine protease</keyword>
<gene>
    <name evidence="7" type="ORF">JCM16774_0292</name>
</gene>
<dbReference type="InterPro" id="IPR036034">
    <property type="entry name" value="PDZ_sf"/>
</dbReference>